<dbReference type="Proteomes" id="UP000663852">
    <property type="component" value="Unassembled WGS sequence"/>
</dbReference>
<dbReference type="OrthoDB" id="10456661at2759"/>
<dbReference type="EMBL" id="CAJNOJ010000940">
    <property type="protein sequence ID" value="CAF1534859.1"/>
    <property type="molecule type" value="Genomic_DNA"/>
</dbReference>
<feature type="compositionally biased region" description="Polar residues" evidence="1">
    <location>
        <begin position="45"/>
        <end position="56"/>
    </location>
</feature>
<protein>
    <submittedName>
        <fullName evidence="2">Uncharacterized protein</fullName>
    </submittedName>
</protein>
<proteinExistence type="predicted"/>
<accession>A0A815VU52</accession>
<organism evidence="2 3">
    <name type="scientific">Adineta ricciae</name>
    <name type="common">Rotifer</name>
    <dbReference type="NCBI Taxonomy" id="249248"/>
    <lineage>
        <taxon>Eukaryota</taxon>
        <taxon>Metazoa</taxon>
        <taxon>Spiralia</taxon>
        <taxon>Gnathifera</taxon>
        <taxon>Rotifera</taxon>
        <taxon>Eurotatoria</taxon>
        <taxon>Bdelloidea</taxon>
        <taxon>Adinetida</taxon>
        <taxon>Adinetidae</taxon>
        <taxon>Adineta</taxon>
    </lineage>
</organism>
<evidence type="ECO:0000256" key="1">
    <source>
        <dbReference type="SAM" id="MobiDB-lite"/>
    </source>
</evidence>
<gene>
    <name evidence="2" type="ORF">EDS130_LOCUS44864</name>
</gene>
<feature type="compositionally biased region" description="Basic and acidic residues" evidence="1">
    <location>
        <begin position="77"/>
        <end position="94"/>
    </location>
</feature>
<evidence type="ECO:0000313" key="2">
    <source>
        <dbReference type="EMBL" id="CAF1534859.1"/>
    </source>
</evidence>
<reference evidence="2" key="1">
    <citation type="submission" date="2021-02" db="EMBL/GenBank/DDBJ databases">
        <authorList>
            <person name="Nowell W R."/>
        </authorList>
    </citation>
    <scope>NUCLEOTIDE SEQUENCE</scope>
</reference>
<evidence type="ECO:0000313" key="3">
    <source>
        <dbReference type="Proteomes" id="UP000663852"/>
    </source>
</evidence>
<dbReference type="AlphaFoldDB" id="A0A815VU52"/>
<feature type="region of interest" description="Disordered" evidence="1">
    <location>
        <begin position="134"/>
        <end position="177"/>
    </location>
</feature>
<sequence length="205" mass="22282">MDKQDLILEQHIQLESRDEIGARIKALVPFSAMIHQDVAQLVSSPSFSDAENTSGLNKALEDGPRHTGMVSGPDLNQIREEERRLERLAKERSSKSVTSKMPPPPPPPPSDDRPSTSADAGLPQLEKKVFRRQPVEQAAQSDIQIVSPVPGHPPAPVASSTPESVLSDRANSVLGPPNDSVVSFGDFLPVDINDINIHNLLLKED</sequence>
<comment type="caution">
    <text evidence="2">The sequence shown here is derived from an EMBL/GenBank/DDBJ whole genome shotgun (WGS) entry which is preliminary data.</text>
</comment>
<feature type="region of interest" description="Disordered" evidence="1">
    <location>
        <begin position="45"/>
        <end position="120"/>
    </location>
</feature>
<name>A0A815VU52_ADIRI</name>